<name>A0A6L9Y862_9BURK</name>
<proteinExistence type="predicted"/>
<reference evidence="2 3" key="1">
    <citation type="submission" date="2020-02" db="EMBL/GenBank/DDBJ databases">
        <title>Pelistega sp. NLN82 were isolated from wild rodents of the Hainan Island.</title>
        <authorList>
            <person name="Niu N."/>
            <person name="Zhou J."/>
        </authorList>
    </citation>
    <scope>NUCLEOTIDE SEQUENCE [LARGE SCALE GENOMIC DNA]</scope>
    <source>
        <strain evidence="2 3">NLN82</strain>
    </source>
</reference>
<keyword evidence="3" id="KW-1185">Reference proteome</keyword>
<feature type="domain" description="Knr4/Smi1-like" evidence="1">
    <location>
        <begin position="27"/>
        <end position="131"/>
    </location>
</feature>
<gene>
    <name evidence="2" type="ORF">F9B74_06945</name>
</gene>
<evidence type="ECO:0000259" key="1">
    <source>
        <dbReference type="Pfam" id="PF09346"/>
    </source>
</evidence>
<dbReference type="Pfam" id="PF09346">
    <property type="entry name" value="SMI1_KNR4"/>
    <property type="match status" value="1"/>
</dbReference>
<dbReference type="RefSeq" id="WP_163764564.1">
    <property type="nucleotide sequence ID" value="NZ_JAAGYR010000012.1"/>
</dbReference>
<organism evidence="2 3">
    <name type="scientific">Pelistega ratti</name>
    <dbReference type="NCBI Taxonomy" id="2652177"/>
    <lineage>
        <taxon>Bacteria</taxon>
        <taxon>Pseudomonadati</taxon>
        <taxon>Pseudomonadota</taxon>
        <taxon>Betaproteobacteria</taxon>
        <taxon>Burkholderiales</taxon>
        <taxon>Alcaligenaceae</taxon>
        <taxon>Pelistega</taxon>
    </lineage>
</organism>
<dbReference type="AlphaFoldDB" id="A0A6L9Y862"/>
<evidence type="ECO:0000313" key="2">
    <source>
        <dbReference type="EMBL" id="NEN76057.1"/>
    </source>
</evidence>
<evidence type="ECO:0000313" key="3">
    <source>
        <dbReference type="Proteomes" id="UP000477651"/>
    </source>
</evidence>
<dbReference type="EMBL" id="JAAGYR010000012">
    <property type="protein sequence ID" value="NEN76057.1"/>
    <property type="molecule type" value="Genomic_DNA"/>
</dbReference>
<accession>A0A6L9Y862</accession>
<dbReference type="Proteomes" id="UP000477651">
    <property type="component" value="Unassembled WGS sequence"/>
</dbReference>
<dbReference type="SUPFAM" id="SSF160631">
    <property type="entry name" value="SMI1/KNR4-like"/>
    <property type="match status" value="1"/>
</dbReference>
<sequence length="156" mass="18144">MIKFLLEKISRLNDCRVIEAQKVRTTLNLPSDLLEFYHLCNGVELFIHSDYPFKILGIESISSSNKIILDDISINDISRNWFVIAEDYNGDYLSIDLSKNKLGWCYDSFYEIYGLAGNMPIIAKSFTELLINLYNQKGKSLYWYDDNFISYGDAYD</sequence>
<comment type="caution">
    <text evidence="2">The sequence shown here is derived from an EMBL/GenBank/DDBJ whole genome shotgun (WGS) entry which is preliminary data.</text>
</comment>
<dbReference type="InterPro" id="IPR037883">
    <property type="entry name" value="Knr4/Smi1-like_sf"/>
</dbReference>
<protein>
    <submittedName>
        <fullName evidence="2">SMI1/KNR4 family protein</fullName>
    </submittedName>
</protein>
<dbReference type="Gene3D" id="3.40.1580.10">
    <property type="entry name" value="SMI1/KNR4-like"/>
    <property type="match status" value="1"/>
</dbReference>
<dbReference type="InterPro" id="IPR018958">
    <property type="entry name" value="Knr4/Smi1-like_dom"/>
</dbReference>